<accession>A0A225WDT8</accession>
<sequence>GWSGTSNEENLVASFSAEKKLRVLDDLAQNGDITRTIMKFYPNLASSKFQSRRTLILSWHLKRRAIEALREQPGGGEKKRTRHLGVPSKRQEQRDQNHELRHGYSQGIWATRSIAKAQSEYNMQVHANPPQEPILLLLDDCSGHWTKEVVEYAKSINVTVMKVPSMLRPSRSLPMLLRMNHLN</sequence>
<dbReference type="Proteomes" id="UP000198211">
    <property type="component" value="Unassembled WGS sequence"/>
</dbReference>
<evidence type="ECO:0000313" key="2">
    <source>
        <dbReference type="EMBL" id="OWZ15893.1"/>
    </source>
</evidence>
<keyword evidence="3" id="KW-1185">Reference proteome</keyword>
<reference evidence="3" key="1">
    <citation type="submission" date="2017-03" db="EMBL/GenBank/DDBJ databases">
        <title>Phytopthora megakarya and P. palmivora, two closely related causual agents of cacao black pod achieved similar genome size and gene model numbers by different mechanisms.</title>
        <authorList>
            <person name="Ali S."/>
            <person name="Shao J."/>
            <person name="Larry D.J."/>
            <person name="Kronmiller B."/>
            <person name="Shen D."/>
            <person name="Strem M.D."/>
            <person name="Melnick R.L."/>
            <person name="Guiltinan M.J."/>
            <person name="Tyler B.M."/>
            <person name="Meinhardt L.W."/>
            <person name="Bailey B.A."/>
        </authorList>
    </citation>
    <scope>NUCLEOTIDE SEQUENCE [LARGE SCALE GENOMIC DNA]</scope>
    <source>
        <strain evidence="3">zdho120</strain>
    </source>
</reference>
<gene>
    <name evidence="2" type="ORF">PHMEG_00010399</name>
</gene>
<evidence type="ECO:0000313" key="3">
    <source>
        <dbReference type="Proteomes" id="UP000198211"/>
    </source>
</evidence>
<feature type="non-terminal residue" evidence="2">
    <location>
        <position position="1"/>
    </location>
</feature>
<feature type="region of interest" description="Disordered" evidence="1">
    <location>
        <begin position="70"/>
        <end position="99"/>
    </location>
</feature>
<dbReference type="EMBL" id="NBNE01001035">
    <property type="protein sequence ID" value="OWZ15893.1"/>
    <property type="molecule type" value="Genomic_DNA"/>
</dbReference>
<name>A0A225WDT8_9STRA</name>
<comment type="caution">
    <text evidence="2">The sequence shown here is derived from an EMBL/GenBank/DDBJ whole genome shotgun (WGS) entry which is preliminary data.</text>
</comment>
<feature type="compositionally biased region" description="Basic and acidic residues" evidence="1">
    <location>
        <begin position="89"/>
        <end position="99"/>
    </location>
</feature>
<dbReference type="AlphaFoldDB" id="A0A225WDT8"/>
<proteinExistence type="predicted"/>
<organism evidence="2 3">
    <name type="scientific">Phytophthora megakarya</name>
    <dbReference type="NCBI Taxonomy" id="4795"/>
    <lineage>
        <taxon>Eukaryota</taxon>
        <taxon>Sar</taxon>
        <taxon>Stramenopiles</taxon>
        <taxon>Oomycota</taxon>
        <taxon>Peronosporomycetes</taxon>
        <taxon>Peronosporales</taxon>
        <taxon>Peronosporaceae</taxon>
        <taxon>Phytophthora</taxon>
    </lineage>
</organism>
<evidence type="ECO:0000256" key="1">
    <source>
        <dbReference type="SAM" id="MobiDB-lite"/>
    </source>
</evidence>
<dbReference type="OrthoDB" id="125935at2759"/>
<protein>
    <recommendedName>
        <fullName evidence="4">DDE-1 domain-containing protein</fullName>
    </recommendedName>
</protein>
<evidence type="ECO:0008006" key="4">
    <source>
        <dbReference type="Google" id="ProtNLM"/>
    </source>
</evidence>